<keyword evidence="4" id="KW-1185">Reference proteome</keyword>
<dbReference type="OrthoDB" id="432381at2759"/>
<accession>A0A0M4ECT8</accession>
<comment type="similarity">
    <text evidence="1">Belongs to the IUNH family.</text>
</comment>
<dbReference type="STRING" id="30019.A0A0M4ECT8"/>
<sequence>MEKSERYVVYDCDIGIDDAWALKLLLRAEEYSQVLSSPLAAQKFKVRAITCVRGNAEVDDTARNALRLLTTLKRLDVPVYKGSKEPIVPTSWKPHFAFHGKDGLGDVGDYPVVDEQALISQEHAVLAMYRLVCEHPGQVDFLLVGPLTNFAMCINLYGDTFLSKIGKVYIMGGNIYGKGNVTKSAEFNFRMDPEAAYIVLERLKSPAFILPWEICISEQANIALDWRWQVLGALQTDFVKLMNRAERKIIPRGCVNWLPCDLLLVTAYLFPSKVISQISEFYASVELNGAQTRGQMVLDHKKGKLVDDFHGKPVNLKIIQKAQTEHLKLIISWAAELPDVGIEKLLSKEIYISLISMEKSERYVVYDCDIGIDDAWALKLLLRAEEYSQVLSSPLAEEKFKVKAITCVRGNAEVNDTARNALRLLTTLKRLDVPVYKGSKEPIVPTSWKPHFDFHGKDGLGDVGDYPVVDEQALISQEHAVLAMYRLVCEHPGQVDFLLVGPLTNFAMCINLYGDAFLSKIGKVYIMGGNIYGKGNVTKSAEFNFRLDPEAAYIVLERLKSPAFILPWETCISEQANIALDWRWQVLGALQTDFVKLMNRAERKILIPRGFVNWLTCDLLLVAAYLFPSKVISQISEFYASVELNGAQTRGQMVLDHKKGKIVDDFHGKPVNLKIIQKVQAEHLKLIYSWAAELPDASIDKLLTKEIYISLM</sequence>
<dbReference type="SMR" id="A0A0M4ECT8"/>
<dbReference type="GO" id="GO:0016799">
    <property type="term" value="F:hydrolase activity, hydrolyzing N-glycosyl compounds"/>
    <property type="evidence" value="ECO:0007669"/>
    <property type="project" value="InterPro"/>
</dbReference>
<evidence type="ECO:0000313" key="3">
    <source>
        <dbReference type="EMBL" id="ALC43296.1"/>
    </source>
</evidence>
<dbReference type="InterPro" id="IPR052775">
    <property type="entry name" value="IUN_hydrolase"/>
</dbReference>
<reference evidence="3 4" key="1">
    <citation type="submission" date="2015-08" db="EMBL/GenBank/DDBJ databases">
        <title>Ancestral chromatin configuration constrains chromatin evolution on differentiating sex chromosomes in Drosophila.</title>
        <authorList>
            <person name="Zhou Q."/>
            <person name="Bachtrog D."/>
        </authorList>
    </citation>
    <scope>NUCLEOTIDE SEQUENCE [LARGE SCALE GENOMIC DNA]</scope>
    <source>
        <tissue evidence="3">Whole larvae</tissue>
    </source>
</reference>
<feature type="domain" description="Inosine/uridine-preferring nucleoside hydrolase" evidence="2">
    <location>
        <begin position="8"/>
        <end position="326"/>
    </location>
</feature>
<organism evidence="3 4">
    <name type="scientific">Drosophila busckii</name>
    <name type="common">Fruit fly</name>
    <dbReference type="NCBI Taxonomy" id="30019"/>
    <lineage>
        <taxon>Eukaryota</taxon>
        <taxon>Metazoa</taxon>
        <taxon>Ecdysozoa</taxon>
        <taxon>Arthropoda</taxon>
        <taxon>Hexapoda</taxon>
        <taxon>Insecta</taxon>
        <taxon>Pterygota</taxon>
        <taxon>Neoptera</taxon>
        <taxon>Endopterygota</taxon>
        <taxon>Diptera</taxon>
        <taxon>Brachycera</taxon>
        <taxon>Muscomorpha</taxon>
        <taxon>Ephydroidea</taxon>
        <taxon>Drosophilidae</taxon>
        <taxon>Drosophila</taxon>
    </lineage>
</organism>
<protein>
    <submittedName>
        <fullName evidence="3">CG11158</fullName>
    </submittedName>
</protein>
<dbReference type="InterPro" id="IPR036452">
    <property type="entry name" value="Ribo_hydro-like"/>
</dbReference>
<evidence type="ECO:0000256" key="1">
    <source>
        <dbReference type="ARBA" id="ARBA00009176"/>
    </source>
</evidence>
<dbReference type="Gene3D" id="3.90.245.10">
    <property type="entry name" value="Ribonucleoside hydrolase-like"/>
    <property type="match status" value="2"/>
</dbReference>
<evidence type="ECO:0000259" key="2">
    <source>
        <dbReference type="Pfam" id="PF01156"/>
    </source>
</evidence>
<proteinExistence type="inferred from homology"/>
<dbReference type="Proteomes" id="UP000494163">
    <property type="component" value="Chromosome 3L"/>
</dbReference>
<dbReference type="EMBL" id="CP012525">
    <property type="protein sequence ID" value="ALC43296.1"/>
    <property type="molecule type" value="Genomic_DNA"/>
</dbReference>
<dbReference type="OMA" id="YKGSKEP"/>
<name>A0A0M4ECT8_DROBS</name>
<gene>
    <name evidence="3" type="ORF">Dbus_chr3Lg462</name>
</gene>
<dbReference type="PANTHER" id="PTHR46190">
    <property type="entry name" value="SI:CH211-201H21.5-RELATED"/>
    <property type="match status" value="1"/>
</dbReference>
<evidence type="ECO:0000313" key="4">
    <source>
        <dbReference type="Proteomes" id="UP000494163"/>
    </source>
</evidence>
<dbReference type="InterPro" id="IPR001910">
    <property type="entry name" value="Inosine/uridine_hydrolase_dom"/>
</dbReference>
<dbReference type="CDD" id="cd02649">
    <property type="entry name" value="nuc_hydro_CeIAG"/>
    <property type="match status" value="2"/>
</dbReference>
<dbReference type="SUPFAM" id="SSF53590">
    <property type="entry name" value="Nucleoside hydrolase"/>
    <property type="match status" value="2"/>
</dbReference>
<feature type="domain" description="Inosine/uridine-preferring nucleoside hydrolase" evidence="2">
    <location>
        <begin position="364"/>
        <end position="684"/>
    </location>
</feature>
<dbReference type="AlphaFoldDB" id="A0A0M4ECT8"/>
<dbReference type="PANTHER" id="PTHR46190:SF1">
    <property type="entry name" value="SI:CH211-201H21.5"/>
    <property type="match status" value="1"/>
</dbReference>
<dbReference type="Pfam" id="PF01156">
    <property type="entry name" value="IU_nuc_hydro"/>
    <property type="match status" value="2"/>
</dbReference>